<sequence length="66" mass="7504">MCKEEMEGSSNDWIAIQWKGVKGINETIVKREDDLVIEVAIKVRKHVVSSTQIITILEVCDSRSDE</sequence>
<gene>
    <name evidence="1" type="ORF">DPMN_016777</name>
</gene>
<dbReference type="EMBL" id="JAIWYP010000001">
    <property type="protein sequence ID" value="KAH3892654.1"/>
    <property type="molecule type" value="Genomic_DNA"/>
</dbReference>
<reference evidence="1" key="2">
    <citation type="submission" date="2020-11" db="EMBL/GenBank/DDBJ databases">
        <authorList>
            <person name="McCartney M.A."/>
            <person name="Auch B."/>
            <person name="Kono T."/>
            <person name="Mallez S."/>
            <person name="Becker A."/>
            <person name="Gohl D.M."/>
            <person name="Silverstein K.A.T."/>
            <person name="Koren S."/>
            <person name="Bechman K.B."/>
            <person name="Herman A."/>
            <person name="Abrahante J.E."/>
            <person name="Garbe J."/>
        </authorList>
    </citation>
    <scope>NUCLEOTIDE SEQUENCE</scope>
    <source>
        <strain evidence="1">Duluth1</strain>
        <tissue evidence="1">Whole animal</tissue>
    </source>
</reference>
<reference evidence="1" key="1">
    <citation type="journal article" date="2019" name="bioRxiv">
        <title>The Genome of the Zebra Mussel, Dreissena polymorpha: A Resource for Invasive Species Research.</title>
        <authorList>
            <person name="McCartney M.A."/>
            <person name="Auch B."/>
            <person name="Kono T."/>
            <person name="Mallez S."/>
            <person name="Zhang Y."/>
            <person name="Obille A."/>
            <person name="Becker A."/>
            <person name="Abrahante J.E."/>
            <person name="Garbe J."/>
            <person name="Badalamenti J.P."/>
            <person name="Herman A."/>
            <person name="Mangelson H."/>
            <person name="Liachko I."/>
            <person name="Sullivan S."/>
            <person name="Sone E.D."/>
            <person name="Koren S."/>
            <person name="Silverstein K.A.T."/>
            <person name="Beckman K.B."/>
            <person name="Gohl D.M."/>
        </authorList>
    </citation>
    <scope>NUCLEOTIDE SEQUENCE</scope>
    <source>
        <strain evidence="1">Duluth1</strain>
        <tissue evidence="1">Whole animal</tissue>
    </source>
</reference>
<evidence type="ECO:0000313" key="2">
    <source>
        <dbReference type="Proteomes" id="UP000828390"/>
    </source>
</evidence>
<name>A0A9D4NFF3_DREPO</name>
<comment type="caution">
    <text evidence="1">The sequence shown here is derived from an EMBL/GenBank/DDBJ whole genome shotgun (WGS) entry which is preliminary data.</text>
</comment>
<dbReference type="Proteomes" id="UP000828390">
    <property type="component" value="Unassembled WGS sequence"/>
</dbReference>
<protein>
    <submittedName>
        <fullName evidence="1">Uncharacterized protein</fullName>
    </submittedName>
</protein>
<accession>A0A9D4NFF3</accession>
<organism evidence="1 2">
    <name type="scientific">Dreissena polymorpha</name>
    <name type="common">Zebra mussel</name>
    <name type="synonym">Mytilus polymorpha</name>
    <dbReference type="NCBI Taxonomy" id="45954"/>
    <lineage>
        <taxon>Eukaryota</taxon>
        <taxon>Metazoa</taxon>
        <taxon>Spiralia</taxon>
        <taxon>Lophotrochozoa</taxon>
        <taxon>Mollusca</taxon>
        <taxon>Bivalvia</taxon>
        <taxon>Autobranchia</taxon>
        <taxon>Heteroconchia</taxon>
        <taxon>Euheterodonta</taxon>
        <taxon>Imparidentia</taxon>
        <taxon>Neoheterodontei</taxon>
        <taxon>Myida</taxon>
        <taxon>Dreissenoidea</taxon>
        <taxon>Dreissenidae</taxon>
        <taxon>Dreissena</taxon>
    </lineage>
</organism>
<proteinExistence type="predicted"/>
<evidence type="ECO:0000313" key="1">
    <source>
        <dbReference type="EMBL" id="KAH3892654.1"/>
    </source>
</evidence>
<dbReference type="AlphaFoldDB" id="A0A9D4NFF3"/>
<keyword evidence="2" id="KW-1185">Reference proteome</keyword>